<dbReference type="Proteomes" id="UP000631114">
    <property type="component" value="Unassembled WGS sequence"/>
</dbReference>
<comment type="caution">
    <text evidence="2">The sequence shown here is derived from an EMBL/GenBank/DDBJ whole genome shotgun (WGS) entry which is preliminary data.</text>
</comment>
<keyword evidence="3" id="KW-1185">Reference proteome</keyword>
<dbReference type="OrthoDB" id="1919336at2759"/>
<reference evidence="2 3" key="1">
    <citation type="submission" date="2020-10" db="EMBL/GenBank/DDBJ databases">
        <title>The Coptis chinensis genome and diversification of protoberbering-type alkaloids.</title>
        <authorList>
            <person name="Wang B."/>
            <person name="Shu S."/>
            <person name="Song C."/>
            <person name="Liu Y."/>
        </authorList>
    </citation>
    <scope>NUCLEOTIDE SEQUENCE [LARGE SCALE GENOMIC DNA]</scope>
    <source>
        <strain evidence="2">HL-2020</strain>
        <tissue evidence="2">Leaf</tissue>
    </source>
</reference>
<evidence type="ECO:0000313" key="2">
    <source>
        <dbReference type="EMBL" id="KAF9589721.1"/>
    </source>
</evidence>
<name>A0A835LJL4_9MAGN</name>
<dbReference type="EMBL" id="JADFTS010000009">
    <property type="protein sequence ID" value="KAF9589721.1"/>
    <property type="molecule type" value="Genomic_DNA"/>
</dbReference>
<dbReference type="AlphaFoldDB" id="A0A835LJL4"/>
<sequence>MARAISTNPPITRNRVEAETDTNSTSNSLKRAKDGSAFTRCEENEVEVLMPFGRIRSRVYTCYESDSVFFPIRKDQKFHKENEFQLICG</sequence>
<organism evidence="2 3">
    <name type="scientific">Coptis chinensis</name>
    <dbReference type="NCBI Taxonomy" id="261450"/>
    <lineage>
        <taxon>Eukaryota</taxon>
        <taxon>Viridiplantae</taxon>
        <taxon>Streptophyta</taxon>
        <taxon>Embryophyta</taxon>
        <taxon>Tracheophyta</taxon>
        <taxon>Spermatophyta</taxon>
        <taxon>Magnoliopsida</taxon>
        <taxon>Ranunculales</taxon>
        <taxon>Ranunculaceae</taxon>
        <taxon>Coptidoideae</taxon>
        <taxon>Coptis</taxon>
    </lineage>
</organism>
<evidence type="ECO:0000313" key="3">
    <source>
        <dbReference type="Proteomes" id="UP000631114"/>
    </source>
</evidence>
<feature type="compositionally biased region" description="Polar residues" evidence="1">
    <location>
        <begin position="1"/>
        <end position="11"/>
    </location>
</feature>
<evidence type="ECO:0000256" key="1">
    <source>
        <dbReference type="SAM" id="MobiDB-lite"/>
    </source>
</evidence>
<proteinExistence type="predicted"/>
<accession>A0A835LJL4</accession>
<gene>
    <name evidence="2" type="ORF">IFM89_027996</name>
</gene>
<protein>
    <submittedName>
        <fullName evidence="2">Uncharacterized protein</fullName>
    </submittedName>
</protein>
<feature type="region of interest" description="Disordered" evidence="1">
    <location>
        <begin position="1"/>
        <end position="32"/>
    </location>
</feature>